<dbReference type="Gene3D" id="1.10.630.10">
    <property type="entry name" value="Cytochrome P450"/>
    <property type="match status" value="1"/>
</dbReference>
<keyword evidence="3 7" id="KW-0479">Metal-binding</keyword>
<keyword evidence="2 7" id="KW-0349">Heme</keyword>
<evidence type="ECO:0000256" key="6">
    <source>
        <dbReference type="ARBA" id="ARBA00023033"/>
    </source>
</evidence>
<comment type="cofactor">
    <cofactor evidence="7">
        <name>heme</name>
        <dbReference type="ChEBI" id="CHEBI:30413"/>
    </cofactor>
</comment>
<evidence type="ECO:0000256" key="4">
    <source>
        <dbReference type="ARBA" id="ARBA00023002"/>
    </source>
</evidence>
<dbReference type="PANTHER" id="PTHR24291:SF50">
    <property type="entry name" value="BIFUNCTIONAL ALBAFLAVENONE MONOOXYGENASE_TERPENE SYNTHASE"/>
    <property type="match status" value="1"/>
</dbReference>
<dbReference type="SUPFAM" id="SSF48264">
    <property type="entry name" value="Cytochrome P450"/>
    <property type="match status" value="1"/>
</dbReference>
<dbReference type="GO" id="GO:0020037">
    <property type="term" value="F:heme binding"/>
    <property type="evidence" value="ECO:0007669"/>
    <property type="project" value="InterPro"/>
</dbReference>
<organism evidence="9 10">
    <name type="scientific">Stakelama marina</name>
    <dbReference type="NCBI Taxonomy" id="2826939"/>
    <lineage>
        <taxon>Bacteria</taxon>
        <taxon>Pseudomonadati</taxon>
        <taxon>Pseudomonadota</taxon>
        <taxon>Alphaproteobacteria</taxon>
        <taxon>Sphingomonadales</taxon>
        <taxon>Sphingomonadaceae</taxon>
        <taxon>Stakelama</taxon>
    </lineage>
</organism>
<evidence type="ECO:0000256" key="1">
    <source>
        <dbReference type="ARBA" id="ARBA00010617"/>
    </source>
</evidence>
<keyword evidence="5 7" id="KW-0408">Iron</keyword>
<sequence length="449" mass="49696">MAQAGFIPAHPPRRDRVGPFWSAFVGEHARNAVTGWSNAAFEDWYTKRKLLRLTVHIPRHPDAIERVLLTNAANYAKPRIVKRLIAPLIGNGLLSADGESWRQQRRIVAPSFAPGAVAKLTGLMAQAAREGTAKWPQSGTVDIAETATDATMAIIARALFSGDPRLMTEDAGRHITAALEAAGSARLAAILGMPGLRLTPTAWAGARGQRFLRETLTDIVRERGPEGGDDFLGGMIRDLHERFPRSEALKLAIDNAATFYLAGHETTANALTWSIYCLAGDQQAQDRACSEVRAAIDGDPQTLPDRLPFLRQILDEALRLYPPAPRFDREALSDDMLDGHPVRAGEIVSIWPWVLHRHRKLWDDADRFDPDRFAPDRERERHRFQYIPFGGGPRTCVGARFATVEALVILAHWIAARRFALPPGREVELSAAVTLRPRGGLWVEVAPRD</sequence>
<dbReference type="PRINTS" id="PR00385">
    <property type="entry name" value="P450"/>
</dbReference>
<dbReference type="PANTHER" id="PTHR24291">
    <property type="entry name" value="CYTOCHROME P450 FAMILY 4"/>
    <property type="match status" value="1"/>
</dbReference>
<gene>
    <name evidence="9" type="ORF">J7S20_10215</name>
</gene>
<evidence type="ECO:0000313" key="10">
    <source>
        <dbReference type="Proteomes" id="UP000676996"/>
    </source>
</evidence>
<evidence type="ECO:0000256" key="3">
    <source>
        <dbReference type="ARBA" id="ARBA00022723"/>
    </source>
</evidence>
<proteinExistence type="inferred from homology"/>
<dbReference type="InterPro" id="IPR001128">
    <property type="entry name" value="Cyt_P450"/>
</dbReference>
<keyword evidence="4 8" id="KW-0560">Oxidoreductase</keyword>
<evidence type="ECO:0000256" key="2">
    <source>
        <dbReference type="ARBA" id="ARBA00022617"/>
    </source>
</evidence>
<evidence type="ECO:0000256" key="5">
    <source>
        <dbReference type="ARBA" id="ARBA00023004"/>
    </source>
</evidence>
<accession>A0A8T4IKJ2</accession>
<dbReference type="GO" id="GO:0005506">
    <property type="term" value="F:iron ion binding"/>
    <property type="evidence" value="ECO:0007669"/>
    <property type="project" value="InterPro"/>
</dbReference>
<dbReference type="AlphaFoldDB" id="A0A8T4IKJ2"/>
<dbReference type="Proteomes" id="UP000676996">
    <property type="component" value="Unassembled WGS sequence"/>
</dbReference>
<dbReference type="GO" id="GO:0004497">
    <property type="term" value="F:monooxygenase activity"/>
    <property type="evidence" value="ECO:0007669"/>
    <property type="project" value="UniProtKB-KW"/>
</dbReference>
<dbReference type="EMBL" id="JAGRQC010000003">
    <property type="protein sequence ID" value="MBR0552879.1"/>
    <property type="molecule type" value="Genomic_DNA"/>
</dbReference>
<dbReference type="InterPro" id="IPR036396">
    <property type="entry name" value="Cyt_P450_sf"/>
</dbReference>
<name>A0A8T4IKJ2_9SPHN</name>
<dbReference type="PRINTS" id="PR00465">
    <property type="entry name" value="EP450IV"/>
</dbReference>
<comment type="caution">
    <text evidence="9">The sequence shown here is derived from an EMBL/GenBank/DDBJ whole genome shotgun (WGS) entry which is preliminary data.</text>
</comment>
<comment type="similarity">
    <text evidence="1 8">Belongs to the cytochrome P450 family.</text>
</comment>
<dbReference type="PROSITE" id="PS00086">
    <property type="entry name" value="CYTOCHROME_P450"/>
    <property type="match status" value="1"/>
</dbReference>
<dbReference type="Pfam" id="PF00067">
    <property type="entry name" value="p450"/>
    <property type="match status" value="1"/>
</dbReference>
<dbReference type="InterPro" id="IPR017972">
    <property type="entry name" value="Cyt_P450_CS"/>
</dbReference>
<protein>
    <submittedName>
        <fullName evidence="9">Cytochrome P450</fullName>
    </submittedName>
</protein>
<reference evidence="9" key="1">
    <citation type="submission" date="2021-04" db="EMBL/GenBank/DDBJ databases">
        <title>Ouciella asimina sp. nov., isolated from the surface seawater in the hydrothermal field of Okinawa Trough.</title>
        <authorList>
            <person name="Shuang W."/>
        </authorList>
    </citation>
    <scope>NUCLEOTIDE SEQUENCE</scope>
    <source>
        <strain evidence="9">LXI357</strain>
    </source>
</reference>
<feature type="binding site" description="axial binding residue" evidence="7">
    <location>
        <position position="396"/>
    </location>
    <ligand>
        <name>heme</name>
        <dbReference type="ChEBI" id="CHEBI:30413"/>
    </ligand>
    <ligandPart>
        <name>Fe</name>
        <dbReference type="ChEBI" id="CHEBI:18248"/>
    </ligandPart>
</feature>
<dbReference type="GO" id="GO:0016705">
    <property type="term" value="F:oxidoreductase activity, acting on paired donors, with incorporation or reduction of molecular oxygen"/>
    <property type="evidence" value="ECO:0007669"/>
    <property type="project" value="InterPro"/>
</dbReference>
<evidence type="ECO:0000256" key="7">
    <source>
        <dbReference type="PIRSR" id="PIRSR602403-1"/>
    </source>
</evidence>
<dbReference type="RefSeq" id="WP_284054142.1">
    <property type="nucleotide sequence ID" value="NZ_JAGRQC010000003.1"/>
</dbReference>
<keyword evidence="10" id="KW-1185">Reference proteome</keyword>
<dbReference type="InterPro" id="IPR002403">
    <property type="entry name" value="Cyt_P450_E_grp-IV"/>
</dbReference>
<keyword evidence="6 8" id="KW-0503">Monooxygenase</keyword>
<dbReference type="InterPro" id="IPR050196">
    <property type="entry name" value="Cytochrome_P450_Monoox"/>
</dbReference>
<evidence type="ECO:0000313" key="9">
    <source>
        <dbReference type="EMBL" id="MBR0552879.1"/>
    </source>
</evidence>
<evidence type="ECO:0000256" key="8">
    <source>
        <dbReference type="RuleBase" id="RU000461"/>
    </source>
</evidence>